<feature type="transmembrane region" description="Helical" evidence="1">
    <location>
        <begin position="6"/>
        <end position="32"/>
    </location>
</feature>
<sequence length="57" mass="6515">MMLFGMPMWTFLAFLSWPVIFITSAIVIYIVMSKQDALIDDSEFEKGIKSRKGEGHS</sequence>
<protein>
    <submittedName>
        <fullName evidence="2">Uncharacterized protein</fullName>
    </submittedName>
</protein>
<keyword evidence="1" id="KW-0472">Membrane</keyword>
<proteinExistence type="predicted"/>
<dbReference type="AlphaFoldDB" id="A0A939DAS7"/>
<organism evidence="2 3">
    <name type="scientific">Clostridium aminobutyricum</name>
    <dbReference type="NCBI Taxonomy" id="33953"/>
    <lineage>
        <taxon>Bacteria</taxon>
        <taxon>Bacillati</taxon>
        <taxon>Bacillota</taxon>
        <taxon>Clostridia</taxon>
        <taxon>Eubacteriales</taxon>
        <taxon>Clostridiaceae</taxon>
        <taxon>Clostridium</taxon>
    </lineage>
</organism>
<dbReference type="RefSeq" id="WP_206583234.1">
    <property type="nucleotide sequence ID" value="NZ_JAFJZZ010000009.1"/>
</dbReference>
<evidence type="ECO:0000313" key="3">
    <source>
        <dbReference type="Proteomes" id="UP000664545"/>
    </source>
</evidence>
<keyword evidence="1" id="KW-0812">Transmembrane</keyword>
<reference evidence="2" key="1">
    <citation type="submission" date="2021-02" db="EMBL/GenBank/DDBJ databases">
        <title>Abyssanaerobacter marinus gen.nov., sp., nov, anaerobic bacterium isolated from the Onnuri vent field of Indian Ocean and suggestion of Mogibacteriaceae fam. nov., and proposal of reclassification of ambiguous this family's genus member.</title>
        <authorList>
            <person name="Kim Y.J."/>
            <person name="Yang J.-A."/>
        </authorList>
    </citation>
    <scope>NUCLEOTIDE SEQUENCE</scope>
    <source>
        <strain evidence="2">DSM 2634</strain>
    </source>
</reference>
<evidence type="ECO:0000313" key="2">
    <source>
        <dbReference type="EMBL" id="MBN7774392.1"/>
    </source>
</evidence>
<name>A0A939DAS7_CLOAM</name>
<dbReference type="EMBL" id="JAFJZZ010000009">
    <property type="protein sequence ID" value="MBN7774392.1"/>
    <property type="molecule type" value="Genomic_DNA"/>
</dbReference>
<keyword evidence="1" id="KW-1133">Transmembrane helix</keyword>
<comment type="caution">
    <text evidence="2">The sequence shown here is derived from an EMBL/GenBank/DDBJ whole genome shotgun (WGS) entry which is preliminary data.</text>
</comment>
<gene>
    <name evidence="2" type="ORF">JYB65_13580</name>
</gene>
<accession>A0A939DAS7</accession>
<dbReference type="Proteomes" id="UP000664545">
    <property type="component" value="Unassembled WGS sequence"/>
</dbReference>
<evidence type="ECO:0000256" key="1">
    <source>
        <dbReference type="SAM" id="Phobius"/>
    </source>
</evidence>
<keyword evidence="3" id="KW-1185">Reference proteome</keyword>